<keyword evidence="2" id="KW-0809">Transit peptide</keyword>
<evidence type="ECO:0000313" key="5">
    <source>
        <dbReference type="Proteomes" id="UP001369815"/>
    </source>
</evidence>
<keyword evidence="5" id="KW-1185">Reference proteome</keyword>
<evidence type="ECO:0000256" key="1">
    <source>
        <dbReference type="ARBA" id="ARBA00004173"/>
    </source>
</evidence>
<dbReference type="InterPro" id="IPR032710">
    <property type="entry name" value="NTF2-like_dom_sf"/>
</dbReference>
<sequence length="301" mass="34312">MAGLLLRRSRPWLLSSIRSRAPSPITFAVYRSISTTPSLPYAARRGGNRSKVSRAYRQGDVQSMEPTMTMLIPQTLVAPPLWRYPRQPKKFFQMLWLHIKARYSALWAILSMKVMSQPTPFISRPLFKFHRAAAIPTAKALHIQMSEAMALGDKETLRSICTPELFQTLAATIDARPRGIRAEWELVRYTSTWLYPRVADWRTGYQPLPNGDMKVLKQIVVSIASVQRIARYDDTKGGIKVPGSERVRKMVEHIVLQAGVDKITYEGEPWKIWGTLPETTYEEYAAELENFQAIMADQSGK</sequence>
<evidence type="ECO:0008006" key="6">
    <source>
        <dbReference type="Google" id="ProtNLM"/>
    </source>
</evidence>
<comment type="subcellular location">
    <subcellularLocation>
        <location evidence="1">Mitochondrion</location>
    </subcellularLocation>
</comment>
<gene>
    <name evidence="4" type="ORF">Daesc_001741</name>
</gene>
<proteinExistence type="predicted"/>
<comment type="caution">
    <text evidence="4">The sequence shown here is derived from an EMBL/GenBank/DDBJ whole genome shotgun (WGS) entry which is preliminary data.</text>
</comment>
<evidence type="ECO:0000256" key="2">
    <source>
        <dbReference type="ARBA" id="ARBA00022946"/>
    </source>
</evidence>
<reference evidence="4 5" key="1">
    <citation type="journal article" date="2024" name="Front Chem Biol">
        <title>Unveiling the potential of Daldinia eschscholtzii MFLUCC 19-0629 through bioactivity and bioinformatics studies for enhanced sustainable agriculture production.</title>
        <authorList>
            <person name="Brooks S."/>
            <person name="Weaver J.A."/>
            <person name="Klomchit A."/>
            <person name="Alharthi S.A."/>
            <person name="Onlamun T."/>
            <person name="Nurani R."/>
            <person name="Vong T.K."/>
            <person name="Alberti F."/>
            <person name="Greco C."/>
        </authorList>
    </citation>
    <scope>NUCLEOTIDE SEQUENCE [LARGE SCALE GENOMIC DNA]</scope>
    <source>
        <strain evidence="4">MFLUCC 19-0629</strain>
    </source>
</reference>
<dbReference type="SUPFAM" id="SSF54427">
    <property type="entry name" value="NTF2-like"/>
    <property type="match status" value="1"/>
</dbReference>
<organism evidence="4 5">
    <name type="scientific">Daldinia eschscholtzii</name>
    <dbReference type="NCBI Taxonomy" id="292717"/>
    <lineage>
        <taxon>Eukaryota</taxon>
        <taxon>Fungi</taxon>
        <taxon>Dikarya</taxon>
        <taxon>Ascomycota</taxon>
        <taxon>Pezizomycotina</taxon>
        <taxon>Sordariomycetes</taxon>
        <taxon>Xylariomycetidae</taxon>
        <taxon>Xylariales</taxon>
        <taxon>Hypoxylaceae</taxon>
        <taxon>Daldinia</taxon>
    </lineage>
</organism>
<dbReference type="EMBL" id="JBANMG010000002">
    <property type="protein sequence ID" value="KAK6956463.1"/>
    <property type="molecule type" value="Genomic_DNA"/>
</dbReference>
<protein>
    <recommendedName>
        <fullName evidence="6">Tim44-like domain-containing protein</fullName>
    </recommendedName>
</protein>
<dbReference type="PANTHER" id="PTHR28554:SF1">
    <property type="entry name" value="LARGE RIBOSOMAL SUBUNIT PROTEIN ML45"/>
    <property type="match status" value="1"/>
</dbReference>
<dbReference type="Gene3D" id="3.10.450.240">
    <property type="match status" value="1"/>
</dbReference>
<dbReference type="GO" id="GO:0005739">
    <property type="term" value="C:mitochondrion"/>
    <property type="evidence" value="ECO:0007669"/>
    <property type="project" value="UniProtKB-SubCell"/>
</dbReference>
<keyword evidence="3" id="KW-0496">Mitochondrion</keyword>
<dbReference type="InterPro" id="IPR051975">
    <property type="entry name" value="mtLSU_mL45"/>
</dbReference>
<evidence type="ECO:0000256" key="3">
    <source>
        <dbReference type="ARBA" id="ARBA00023128"/>
    </source>
</evidence>
<dbReference type="AlphaFoldDB" id="A0AAX6MVK7"/>
<name>A0AAX6MVK7_9PEZI</name>
<dbReference type="PANTHER" id="PTHR28554">
    <property type="entry name" value="39S RIBOSOMAL PROTEIN L45, MITOCHONDRIAL"/>
    <property type="match status" value="1"/>
</dbReference>
<accession>A0AAX6MVK7</accession>
<dbReference type="Proteomes" id="UP001369815">
    <property type="component" value="Unassembled WGS sequence"/>
</dbReference>
<evidence type="ECO:0000313" key="4">
    <source>
        <dbReference type="EMBL" id="KAK6956463.1"/>
    </source>
</evidence>